<dbReference type="Pfam" id="PF13646">
    <property type="entry name" value="HEAT_2"/>
    <property type="match status" value="2"/>
</dbReference>
<feature type="non-terminal residue" evidence="2">
    <location>
        <position position="1"/>
    </location>
</feature>
<reference evidence="2" key="1">
    <citation type="journal article" date="2014" name="Front. Microbiol.">
        <title>High frequency of phylogenetically diverse reductive dehalogenase-homologous genes in deep subseafloor sedimentary metagenomes.</title>
        <authorList>
            <person name="Kawai M."/>
            <person name="Futagami T."/>
            <person name="Toyoda A."/>
            <person name="Takaki Y."/>
            <person name="Nishi S."/>
            <person name="Hori S."/>
            <person name="Arai W."/>
            <person name="Tsubouchi T."/>
            <person name="Morono Y."/>
            <person name="Uchiyama I."/>
            <person name="Ito T."/>
            <person name="Fujiyama A."/>
            <person name="Inagaki F."/>
            <person name="Takami H."/>
        </authorList>
    </citation>
    <scope>NUCLEOTIDE SEQUENCE</scope>
    <source>
        <strain evidence="2">Expedition CK06-06</strain>
    </source>
</reference>
<dbReference type="InterPro" id="IPR021133">
    <property type="entry name" value="HEAT_type_2"/>
</dbReference>
<proteinExistence type="predicted"/>
<protein>
    <recommendedName>
        <fullName evidence="3">HEAT repeat domain-containing protein</fullName>
    </recommendedName>
</protein>
<name>X0V8D1_9ZZZZ</name>
<dbReference type="PROSITE" id="PS50077">
    <property type="entry name" value="HEAT_REPEAT"/>
    <property type="match status" value="2"/>
</dbReference>
<feature type="non-terminal residue" evidence="2">
    <location>
        <position position="255"/>
    </location>
</feature>
<dbReference type="EMBL" id="BARS01038917">
    <property type="protein sequence ID" value="GAG14410.1"/>
    <property type="molecule type" value="Genomic_DNA"/>
</dbReference>
<comment type="function">
    <text evidence="1">Catalyzes the hydroxylation of the N(6)-(4-aminobutyl)-L-lysine intermediate produced by deoxyhypusine synthase/DHPS on a critical lysine of the eukaryotic translation initiation factor 5A/eIF-5A. This is the second step of the post-translational modification of that lysine into an unusual amino acid residue named hypusine. Hypusination is unique to mature eIF-5A factor and is essential for its function.</text>
</comment>
<evidence type="ECO:0000256" key="1">
    <source>
        <dbReference type="ARBA" id="ARBA00045876"/>
    </source>
</evidence>
<comment type="caution">
    <text evidence="2">The sequence shown here is derived from an EMBL/GenBank/DDBJ whole genome shotgun (WGS) entry which is preliminary data.</text>
</comment>
<dbReference type="GO" id="GO:0016491">
    <property type="term" value="F:oxidoreductase activity"/>
    <property type="evidence" value="ECO:0007669"/>
    <property type="project" value="TreeGrafter"/>
</dbReference>
<dbReference type="PANTHER" id="PTHR12697">
    <property type="entry name" value="PBS LYASE HEAT-LIKE PROTEIN"/>
    <property type="match status" value="1"/>
</dbReference>
<dbReference type="PANTHER" id="PTHR12697:SF5">
    <property type="entry name" value="DEOXYHYPUSINE HYDROXYLASE"/>
    <property type="match status" value="1"/>
</dbReference>
<evidence type="ECO:0000313" key="2">
    <source>
        <dbReference type="EMBL" id="GAG14410.1"/>
    </source>
</evidence>
<dbReference type="SMART" id="SM00567">
    <property type="entry name" value="EZ_HEAT"/>
    <property type="match status" value="5"/>
</dbReference>
<accession>X0V8D1</accession>
<dbReference type="SUPFAM" id="SSF48371">
    <property type="entry name" value="ARM repeat"/>
    <property type="match status" value="1"/>
</dbReference>
<sequence>GKIGSEKAIPALITALGDEDYLVRQSAAEALGKIGSEEAVSDLIKALGDEDSHVCQSAAKALGKIGSEKAIPALITALGDEDYLVRQSAAEALGKIGSKKAIPALITALGDEDSHVCQSAAKALDKLKWIPQTEEQKIPYLIAKQDWKALVEIGQPAISALIEALKDKELCVVPGSVVSCLDKLNWKPSTKKETILYNEAKESLQHNEEEEEEDPYYWRGYSSYRFRQSVGMCIEPITFTLAVVAAGSILSGVKN</sequence>
<gene>
    <name evidence="2" type="ORF">S01H1_59494</name>
</gene>
<dbReference type="Gene3D" id="1.25.10.10">
    <property type="entry name" value="Leucine-rich Repeat Variant"/>
    <property type="match status" value="1"/>
</dbReference>
<evidence type="ECO:0008006" key="3">
    <source>
        <dbReference type="Google" id="ProtNLM"/>
    </source>
</evidence>
<organism evidence="2">
    <name type="scientific">marine sediment metagenome</name>
    <dbReference type="NCBI Taxonomy" id="412755"/>
    <lineage>
        <taxon>unclassified sequences</taxon>
        <taxon>metagenomes</taxon>
        <taxon>ecological metagenomes</taxon>
    </lineage>
</organism>
<dbReference type="InterPro" id="IPR011989">
    <property type="entry name" value="ARM-like"/>
</dbReference>
<dbReference type="AlphaFoldDB" id="X0V8D1"/>
<dbReference type="InterPro" id="IPR016024">
    <property type="entry name" value="ARM-type_fold"/>
</dbReference>
<dbReference type="InterPro" id="IPR004155">
    <property type="entry name" value="PBS_lyase_HEAT"/>
</dbReference>